<dbReference type="RefSeq" id="WP_215964745.1">
    <property type="nucleotide sequence ID" value="NZ_JAQOMS010000002.1"/>
</dbReference>
<dbReference type="CDD" id="cd00552">
    <property type="entry name" value="RaiA"/>
    <property type="match status" value="1"/>
</dbReference>
<dbReference type="Proteomes" id="UP001528411">
    <property type="component" value="Unassembled WGS sequence"/>
</dbReference>
<keyword evidence="2" id="KW-1185">Reference proteome</keyword>
<evidence type="ECO:0000313" key="2">
    <source>
        <dbReference type="Proteomes" id="UP001528411"/>
    </source>
</evidence>
<proteinExistence type="predicted"/>
<gene>
    <name evidence="1" type="primary">raiA</name>
    <name evidence="1" type="ORF">PN838_24945</name>
</gene>
<dbReference type="EMBL" id="JAQOMS010000002">
    <property type="protein sequence ID" value="MDC2891389.1"/>
    <property type="molecule type" value="Genomic_DNA"/>
</dbReference>
<dbReference type="Pfam" id="PF02482">
    <property type="entry name" value="Ribosomal_S30AE"/>
    <property type="match status" value="1"/>
</dbReference>
<reference evidence="1 2" key="1">
    <citation type="submission" date="2023-01" db="EMBL/GenBank/DDBJ databases">
        <title>Psychrosphaera sp. nov., isolated from marine algae.</title>
        <authorList>
            <person name="Bayburt H."/>
            <person name="Choi B.J."/>
            <person name="Kim J.M."/>
            <person name="Choi D.G."/>
            <person name="Jeon C.O."/>
        </authorList>
    </citation>
    <scope>NUCLEOTIDE SEQUENCE [LARGE SCALE GENOMIC DNA]</scope>
    <source>
        <strain evidence="1 2">G1-22</strain>
    </source>
</reference>
<dbReference type="NCBIfam" id="TIGR00741">
    <property type="entry name" value="yfiA"/>
    <property type="match status" value="1"/>
</dbReference>
<accession>A0ABT5FJK7</accession>
<organism evidence="1 2">
    <name type="scientific">Psychrosphaera algicola</name>
    <dbReference type="NCBI Taxonomy" id="3023714"/>
    <lineage>
        <taxon>Bacteria</taxon>
        <taxon>Pseudomonadati</taxon>
        <taxon>Pseudomonadota</taxon>
        <taxon>Gammaproteobacteria</taxon>
        <taxon>Alteromonadales</taxon>
        <taxon>Pseudoalteromonadaceae</taxon>
        <taxon>Psychrosphaera</taxon>
    </lineage>
</organism>
<name>A0ABT5FJK7_9GAMM</name>
<sequence length="119" mass="13612">MKINISGHHLSVKDSIKEHVEEKLAKISEHFPELISTNVILTIDNKKNAIAEFETVYHGHKVAVKDSKDNITVAINRATDKLHRVLVDRKGIEQAARNDKIEEVEQDHTHEHLQNLQLN</sequence>
<evidence type="ECO:0000313" key="1">
    <source>
        <dbReference type="EMBL" id="MDC2891389.1"/>
    </source>
</evidence>
<dbReference type="InterPro" id="IPR003489">
    <property type="entry name" value="RHF/RaiA"/>
</dbReference>
<comment type="caution">
    <text evidence="1">The sequence shown here is derived from an EMBL/GenBank/DDBJ whole genome shotgun (WGS) entry which is preliminary data.</text>
</comment>
<protein>
    <submittedName>
        <fullName evidence="1">Ribosome-associated translation inhibitor RaiA</fullName>
    </submittedName>
</protein>